<proteinExistence type="predicted"/>
<sequence>MSSLNIHQLYETIEEKNMKRLQKFDDILKQIHTRIKYNAGLERTYCFFQIPEFIIGVPLYNIDDLRKYLIQSLAKDGFQHMYIDPNWLFISWEMKTKKKVGVKPTKKKKSDYKLIDEYKPNGGFVYNENDLLAMQEKTMKLS</sequence>
<dbReference type="AlphaFoldDB" id="A0A6C0L2G3"/>
<dbReference type="Pfam" id="PF19063">
    <property type="entry name" value="DUF5759"/>
    <property type="match status" value="1"/>
</dbReference>
<name>A0A6C0L2G3_9ZZZZ</name>
<dbReference type="InterPro" id="IPR043977">
    <property type="entry name" value="DUF5759"/>
</dbReference>
<organism evidence="1">
    <name type="scientific">viral metagenome</name>
    <dbReference type="NCBI Taxonomy" id="1070528"/>
    <lineage>
        <taxon>unclassified sequences</taxon>
        <taxon>metagenomes</taxon>
        <taxon>organismal metagenomes</taxon>
    </lineage>
</organism>
<dbReference type="EMBL" id="MN741032">
    <property type="protein sequence ID" value="QHU23536.1"/>
    <property type="molecule type" value="Genomic_DNA"/>
</dbReference>
<accession>A0A6C0L2G3</accession>
<reference evidence="1" key="1">
    <citation type="journal article" date="2020" name="Nature">
        <title>Giant virus diversity and host interactions through global metagenomics.</title>
        <authorList>
            <person name="Schulz F."/>
            <person name="Roux S."/>
            <person name="Paez-Espino D."/>
            <person name="Jungbluth S."/>
            <person name="Walsh D.A."/>
            <person name="Denef V.J."/>
            <person name="McMahon K.D."/>
            <person name="Konstantinidis K.T."/>
            <person name="Eloe-Fadrosh E.A."/>
            <person name="Kyrpides N.C."/>
            <person name="Woyke T."/>
        </authorList>
    </citation>
    <scope>NUCLEOTIDE SEQUENCE</scope>
    <source>
        <strain evidence="1">GVMAG-S-ERX555907-94</strain>
    </source>
</reference>
<protein>
    <submittedName>
        <fullName evidence="1">Uncharacterized protein</fullName>
    </submittedName>
</protein>
<evidence type="ECO:0000313" key="1">
    <source>
        <dbReference type="EMBL" id="QHU23536.1"/>
    </source>
</evidence>